<dbReference type="RefSeq" id="WP_150453087.1">
    <property type="nucleotide sequence ID" value="NZ_VYKI01000001.1"/>
</dbReference>
<reference evidence="1 2" key="1">
    <citation type="journal article" date="2020" name="Antonie Van Leeuwenhoek">
        <title>Stenotrophomonas cyclobalanopsidis sp. nov., isolated from the leaf spot disease of Cyclobalanopsis patelliformis.</title>
        <authorList>
            <person name="Bian D.R."/>
            <person name="Xue H."/>
            <person name="Piao C.G."/>
            <person name="Li Y."/>
        </authorList>
    </citation>
    <scope>NUCLEOTIDE SEQUENCE [LARGE SCALE GENOMIC DNA]</scope>
    <source>
        <strain evidence="1 2">TPQG1-4</strain>
    </source>
</reference>
<keyword evidence="2" id="KW-1185">Reference proteome</keyword>
<evidence type="ECO:0000313" key="2">
    <source>
        <dbReference type="Proteomes" id="UP000326367"/>
    </source>
</evidence>
<gene>
    <name evidence="1" type="ORF">FJU31_00820</name>
</gene>
<dbReference type="Proteomes" id="UP000326367">
    <property type="component" value="Unassembled WGS sequence"/>
</dbReference>
<comment type="caution">
    <text evidence="1">The sequence shown here is derived from an EMBL/GenBank/DDBJ whole genome shotgun (WGS) entry which is preliminary data.</text>
</comment>
<name>A0ABQ6T5V4_9GAMM</name>
<proteinExistence type="predicted"/>
<dbReference type="EMBL" id="VYKI01000001">
    <property type="protein sequence ID" value="KAA9004424.1"/>
    <property type="molecule type" value="Genomic_DNA"/>
</dbReference>
<protein>
    <submittedName>
        <fullName evidence="1">Uncharacterized protein</fullName>
    </submittedName>
</protein>
<accession>A0ABQ6T5V4</accession>
<organism evidence="1 2">
    <name type="scientific">Stenotrophomonas cyclobalanopsidis</name>
    <dbReference type="NCBI Taxonomy" id="2771362"/>
    <lineage>
        <taxon>Bacteria</taxon>
        <taxon>Pseudomonadati</taxon>
        <taxon>Pseudomonadota</taxon>
        <taxon>Gammaproteobacteria</taxon>
        <taxon>Lysobacterales</taxon>
        <taxon>Lysobacteraceae</taxon>
        <taxon>Stenotrophomonas</taxon>
    </lineage>
</organism>
<sequence>MRHLSHFDLLANLRNGRSVEQLLSGRWEGDVEVIRFLGIDRDRDGRWTVRLYEVADVGTPDYLDLYSFPDVSEDPEDLPSATFSSIEPALEYACSALGADLQRFVNQGVAESEYIDAYHPQW</sequence>
<evidence type="ECO:0000313" key="1">
    <source>
        <dbReference type="EMBL" id="KAA9004424.1"/>
    </source>
</evidence>